<evidence type="ECO:0000259" key="10">
    <source>
        <dbReference type="Pfam" id="PF07715"/>
    </source>
</evidence>
<dbReference type="RefSeq" id="WP_407031932.1">
    <property type="nucleotide sequence ID" value="NZ_JAQGEF010000014.1"/>
</dbReference>
<gene>
    <name evidence="11" type="ORF">O3P16_12360</name>
</gene>
<keyword evidence="12" id="KW-1185">Reference proteome</keyword>
<protein>
    <submittedName>
        <fullName evidence="11">SusC/RagA family TonB-linked outer membrane protein</fullName>
    </submittedName>
</protein>
<evidence type="ECO:0000256" key="3">
    <source>
        <dbReference type="ARBA" id="ARBA00022452"/>
    </source>
</evidence>
<dbReference type="Proteomes" id="UP001210231">
    <property type="component" value="Unassembled WGS sequence"/>
</dbReference>
<dbReference type="SUPFAM" id="SSF56935">
    <property type="entry name" value="Porins"/>
    <property type="match status" value="1"/>
</dbReference>
<evidence type="ECO:0000256" key="8">
    <source>
        <dbReference type="PROSITE-ProRule" id="PRU01360"/>
    </source>
</evidence>
<keyword evidence="4 8" id="KW-0812">Transmembrane</keyword>
<dbReference type="PANTHER" id="PTHR30069">
    <property type="entry name" value="TONB-DEPENDENT OUTER MEMBRANE RECEPTOR"/>
    <property type="match status" value="1"/>
</dbReference>
<keyword evidence="2 8" id="KW-0813">Transport</keyword>
<dbReference type="SUPFAM" id="SSF49464">
    <property type="entry name" value="Carboxypeptidase regulatory domain-like"/>
    <property type="match status" value="1"/>
</dbReference>
<comment type="caution">
    <text evidence="11">The sequence shown here is derived from an EMBL/GenBank/DDBJ whole genome shotgun (WGS) entry which is preliminary data.</text>
</comment>
<evidence type="ECO:0000256" key="7">
    <source>
        <dbReference type="ARBA" id="ARBA00023237"/>
    </source>
</evidence>
<dbReference type="NCBIfam" id="TIGR04056">
    <property type="entry name" value="OMP_RagA_SusC"/>
    <property type="match status" value="1"/>
</dbReference>
<evidence type="ECO:0000256" key="5">
    <source>
        <dbReference type="ARBA" id="ARBA00022729"/>
    </source>
</evidence>
<dbReference type="InterPro" id="IPR012910">
    <property type="entry name" value="Plug_dom"/>
</dbReference>
<keyword evidence="7 8" id="KW-0998">Cell outer membrane</keyword>
<evidence type="ECO:0000256" key="9">
    <source>
        <dbReference type="SAM" id="SignalP"/>
    </source>
</evidence>
<dbReference type="Gene3D" id="2.170.130.10">
    <property type="entry name" value="TonB-dependent receptor, plug domain"/>
    <property type="match status" value="1"/>
</dbReference>
<feature type="chain" id="PRO_5047530621" evidence="9">
    <location>
        <begin position="23"/>
        <end position="1078"/>
    </location>
</feature>
<dbReference type="InterPro" id="IPR008969">
    <property type="entry name" value="CarboxyPept-like_regulatory"/>
</dbReference>
<feature type="signal peptide" evidence="9">
    <location>
        <begin position="1"/>
        <end position="22"/>
    </location>
</feature>
<organism evidence="11 12">
    <name type="scientific">Polluticaenibacter yanchengensis</name>
    <dbReference type="NCBI Taxonomy" id="3014562"/>
    <lineage>
        <taxon>Bacteria</taxon>
        <taxon>Pseudomonadati</taxon>
        <taxon>Bacteroidota</taxon>
        <taxon>Chitinophagia</taxon>
        <taxon>Chitinophagales</taxon>
        <taxon>Chitinophagaceae</taxon>
        <taxon>Polluticaenibacter</taxon>
    </lineage>
</organism>
<evidence type="ECO:0000256" key="1">
    <source>
        <dbReference type="ARBA" id="ARBA00004571"/>
    </source>
</evidence>
<comment type="similarity">
    <text evidence="8">Belongs to the TonB-dependent receptor family.</text>
</comment>
<dbReference type="PANTHER" id="PTHR30069:SF29">
    <property type="entry name" value="HEMOGLOBIN AND HEMOGLOBIN-HAPTOGLOBIN-BINDING PROTEIN 1-RELATED"/>
    <property type="match status" value="1"/>
</dbReference>
<comment type="subcellular location">
    <subcellularLocation>
        <location evidence="1 8">Cell outer membrane</location>
        <topology evidence="1 8">Multi-pass membrane protein</topology>
    </subcellularLocation>
</comment>
<dbReference type="Gene3D" id="2.40.170.20">
    <property type="entry name" value="TonB-dependent receptor, beta-barrel domain"/>
    <property type="match status" value="1"/>
</dbReference>
<sequence>MRKLLFTSAAFLLMTMATYAQKVVKGKVTDEDGKPVPSASVTVKGTKIGTTTDENGNYTITVPNDSKTIVITSIGNAEKEIQVNQSGVFNVSLQQSIAKGDEVVVIAYGTSKKSALTGSVTSVGASEIEKRPITNAIGVLEGAGAGIQVNNTIGEPGSNATIRIRGFGSLTNNSPLIIVDNAPFGGNLTDISPVDIESISVLKDGSAASLYGSAAANGVIVVTTKRSAKGGKSMVDIVANQGLYQRGINEYSRVNAKEYMEVMWQGFKNELKSNDPVLYPTDAIAGARASQYLVSDKLRLNIFDKPANQLFDTNGKLLPNVSILPGYVDDLDWFKPIERIGHRQDYTLSGRNGNDKNGMSFSVGYVDEKGYLKYSDYKRFSGRLNANLQVNDWFKYGFNLSASHQMSNNSPAGTGSSGSIVNPISFARSIAPIYPVHLHNTTTGDYVLDGSGNKIYDDGSVTRLQSVARHAIWENELNKDKTTRNTLNGRAYVDISILKNLVFSVNGDLNVRNNDNETYNSAVIGDGQGNNGRINSTNYRYKNYNWRQSLNWNEKFGQHDVDVFVAHENYANRYNYLYGYKTNESFANNPFFSNFNNITSLNGYEVETRTESYLGRVRYGYNDKVFVDVSLRRDGNSRYSSDTRWGTFWSVGGSWLINKEKFLENVSWLDQLKLRASYGELGNRDAATEYAWMALYTVAQNGNAAALYKVQNEARDLKWETSGMYDLGISGTLFKKLSFEVTYFDKRSIDLIFDVNRPLSAGGTSTSNAESTIAQNIGTLSNRGFEITVDYSILNTKDFSVSLGANATLMKNEFLKLPPENRENGIINGTKKYMEGHGIYDFWLNQFVGVDQMTGRSLYKPNTKDYNVNGSDPSKNPIPAEHLVEINGQYYTLNTTYAERNWSGSAIPKVFGSVTPSVRYKNLTFSAVITYAFGGKTYDDSYASLMSTSGTPSSMHTDVLRSWKGIPEGMTEKSENRIDPNGIPEINFKNSTNNNATSSRFLQDGSYIVLKNINVSYKIPQAILSKYKIRNASVSFAVENLYTYTKLMGMNPQQSFAGTSVNAFVTPRVMSFGINLGL</sequence>
<dbReference type="InterPro" id="IPR037066">
    <property type="entry name" value="Plug_dom_sf"/>
</dbReference>
<reference evidence="11 12" key="1">
    <citation type="submission" date="2022-12" db="EMBL/GenBank/DDBJ databases">
        <title>Chitinophagaceae gen. sp. nov., a new member of the family Chitinophagaceae, isolated from soil in a chemical factory.</title>
        <authorList>
            <person name="Ke Z."/>
        </authorList>
    </citation>
    <scope>NUCLEOTIDE SEQUENCE [LARGE SCALE GENOMIC DNA]</scope>
    <source>
        <strain evidence="11 12">LY-5</strain>
    </source>
</reference>
<dbReference type="InterPro" id="IPR023996">
    <property type="entry name" value="TonB-dep_OMP_SusC/RagA"/>
</dbReference>
<keyword evidence="3 8" id="KW-1134">Transmembrane beta strand</keyword>
<dbReference type="Pfam" id="PF13715">
    <property type="entry name" value="CarbopepD_reg_2"/>
    <property type="match status" value="1"/>
</dbReference>
<keyword evidence="5 9" id="KW-0732">Signal</keyword>
<evidence type="ECO:0000313" key="11">
    <source>
        <dbReference type="EMBL" id="MDA3615605.1"/>
    </source>
</evidence>
<keyword evidence="6 8" id="KW-0472">Membrane</keyword>
<dbReference type="InterPro" id="IPR039426">
    <property type="entry name" value="TonB-dep_rcpt-like"/>
</dbReference>
<dbReference type="EMBL" id="JAQGEF010000014">
    <property type="protein sequence ID" value="MDA3615605.1"/>
    <property type="molecule type" value="Genomic_DNA"/>
</dbReference>
<proteinExistence type="inferred from homology"/>
<dbReference type="PROSITE" id="PS52016">
    <property type="entry name" value="TONB_DEPENDENT_REC_3"/>
    <property type="match status" value="1"/>
</dbReference>
<name>A0ABT4UN18_9BACT</name>
<dbReference type="InterPro" id="IPR023997">
    <property type="entry name" value="TonB-dep_OMP_SusC/RagA_CS"/>
</dbReference>
<evidence type="ECO:0000256" key="6">
    <source>
        <dbReference type="ARBA" id="ARBA00023136"/>
    </source>
</evidence>
<evidence type="ECO:0000256" key="2">
    <source>
        <dbReference type="ARBA" id="ARBA00022448"/>
    </source>
</evidence>
<dbReference type="InterPro" id="IPR036942">
    <property type="entry name" value="Beta-barrel_TonB_sf"/>
</dbReference>
<dbReference type="NCBIfam" id="TIGR04057">
    <property type="entry name" value="SusC_RagA_signa"/>
    <property type="match status" value="1"/>
</dbReference>
<dbReference type="Pfam" id="PF07715">
    <property type="entry name" value="Plug"/>
    <property type="match status" value="1"/>
</dbReference>
<dbReference type="Gene3D" id="2.60.40.1120">
    <property type="entry name" value="Carboxypeptidase-like, regulatory domain"/>
    <property type="match status" value="1"/>
</dbReference>
<evidence type="ECO:0000256" key="4">
    <source>
        <dbReference type="ARBA" id="ARBA00022692"/>
    </source>
</evidence>
<evidence type="ECO:0000313" key="12">
    <source>
        <dbReference type="Proteomes" id="UP001210231"/>
    </source>
</evidence>
<feature type="domain" description="TonB-dependent receptor plug" evidence="10">
    <location>
        <begin position="113"/>
        <end position="219"/>
    </location>
</feature>
<accession>A0ABT4UN18</accession>